<name>A0A8J3V1K7_9ACTN</name>
<organism evidence="4 5">
    <name type="scientific">Planotetraspora thailandica</name>
    <dbReference type="NCBI Taxonomy" id="487172"/>
    <lineage>
        <taxon>Bacteria</taxon>
        <taxon>Bacillati</taxon>
        <taxon>Actinomycetota</taxon>
        <taxon>Actinomycetes</taxon>
        <taxon>Streptosporangiales</taxon>
        <taxon>Streptosporangiaceae</taxon>
        <taxon>Planotetraspora</taxon>
    </lineage>
</organism>
<gene>
    <name evidence="4" type="ORF">Pth03_17600</name>
</gene>
<proteinExistence type="inferred from homology"/>
<dbReference type="PRINTS" id="PR00080">
    <property type="entry name" value="SDRFAMILY"/>
</dbReference>
<dbReference type="InterPro" id="IPR002347">
    <property type="entry name" value="SDR_fam"/>
</dbReference>
<dbReference type="PANTHER" id="PTHR44169">
    <property type="entry name" value="NADPH-DEPENDENT 1-ACYLDIHYDROXYACETONE PHOSPHATE REDUCTASE"/>
    <property type="match status" value="1"/>
</dbReference>
<keyword evidence="2" id="KW-0560">Oxidoreductase</keyword>
<comment type="similarity">
    <text evidence="1 3">Belongs to the short-chain dehydrogenases/reductases (SDR) family.</text>
</comment>
<dbReference type="InterPro" id="IPR036291">
    <property type="entry name" value="NAD(P)-bd_dom_sf"/>
</dbReference>
<dbReference type="Proteomes" id="UP000605992">
    <property type="component" value="Unassembled WGS sequence"/>
</dbReference>
<dbReference type="Gene3D" id="3.40.50.720">
    <property type="entry name" value="NAD(P)-binding Rossmann-like Domain"/>
    <property type="match status" value="1"/>
</dbReference>
<dbReference type="EMBL" id="BOOR01000008">
    <property type="protein sequence ID" value="GII53371.1"/>
    <property type="molecule type" value="Genomic_DNA"/>
</dbReference>
<evidence type="ECO:0000256" key="3">
    <source>
        <dbReference type="RuleBase" id="RU000363"/>
    </source>
</evidence>
<protein>
    <submittedName>
        <fullName evidence="4">Short-chain dehydrogenase</fullName>
    </submittedName>
</protein>
<dbReference type="GO" id="GO:0016491">
    <property type="term" value="F:oxidoreductase activity"/>
    <property type="evidence" value="ECO:0007669"/>
    <property type="project" value="UniProtKB-KW"/>
</dbReference>
<dbReference type="PANTHER" id="PTHR44169:SF6">
    <property type="entry name" value="NADPH-DEPENDENT 1-ACYLDIHYDROXYACETONE PHOSPHATE REDUCTASE"/>
    <property type="match status" value="1"/>
</dbReference>
<accession>A0A8J3V1K7</accession>
<dbReference type="NCBIfam" id="NF006119">
    <property type="entry name" value="PRK08264.1-5"/>
    <property type="match status" value="1"/>
</dbReference>
<dbReference type="RefSeq" id="WP_203943604.1">
    <property type="nucleotide sequence ID" value="NZ_BOOR01000008.1"/>
</dbReference>
<evidence type="ECO:0000313" key="5">
    <source>
        <dbReference type="Proteomes" id="UP000605992"/>
    </source>
</evidence>
<sequence>MRIQGAVGLVTGANRGIGRAFAQALLDHGAAKVYAGTRDLGAITDPRLTPLLLDVTDPDQVAAAAELAGDAQIVINNAGVSSAAQLIDGPFDDARRAMEVNYFGTWAVSRAFAPVLASNGGGALVTMLSLVSWRPLPFAPGYSASKAAQWSLTNALRLALAEQGTLVVGVHSGYVDTDLSAWTDAPKITTEDVAAQTMQALLDGRDEVLADEVTRKVRASLAGTIEETYAVPIS</sequence>
<dbReference type="Pfam" id="PF00106">
    <property type="entry name" value="adh_short"/>
    <property type="match status" value="1"/>
</dbReference>
<dbReference type="AlphaFoldDB" id="A0A8J3V1K7"/>
<reference evidence="4" key="1">
    <citation type="submission" date="2021-01" db="EMBL/GenBank/DDBJ databases">
        <title>Whole genome shotgun sequence of Planotetraspora thailandica NBRC 104271.</title>
        <authorList>
            <person name="Komaki H."/>
            <person name="Tamura T."/>
        </authorList>
    </citation>
    <scope>NUCLEOTIDE SEQUENCE</scope>
    <source>
        <strain evidence="4">NBRC 104271</strain>
    </source>
</reference>
<comment type="caution">
    <text evidence="4">The sequence shown here is derived from an EMBL/GenBank/DDBJ whole genome shotgun (WGS) entry which is preliminary data.</text>
</comment>
<dbReference type="PRINTS" id="PR00081">
    <property type="entry name" value="GDHRDH"/>
</dbReference>
<evidence type="ECO:0000256" key="2">
    <source>
        <dbReference type="ARBA" id="ARBA00023002"/>
    </source>
</evidence>
<evidence type="ECO:0000313" key="4">
    <source>
        <dbReference type="EMBL" id="GII53371.1"/>
    </source>
</evidence>
<dbReference type="SUPFAM" id="SSF51735">
    <property type="entry name" value="NAD(P)-binding Rossmann-fold domains"/>
    <property type="match status" value="1"/>
</dbReference>
<keyword evidence="5" id="KW-1185">Reference proteome</keyword>
<evidence type="ECO:0000256" key="1">
    <source>
        <dbReference type="ARBA" id="ARBA00006484"/>
    </source>
</evidence>